<feature type="domain" description="Metallo-beta-lactamase" evidence="1">
    <location>
        <begin position="35"/>
        <end position="247"/>
    </location>
</feature>
<dbReference type="SUPFAM" id="SSF56281">
    <property type="entry name" value="Metallo-hydrolase/oxidoreductase"/>
    <property type="match status" value="1"/>
</dbReference>
<dbReference type="InterPro" id="IPR001279">
    <property type="entry name" value="Metallo-B-lactamas"/>
</dbReference>
<organism evidence="2 3">
    <name type="scientific">Sistotremastrum suecicum HHB10207 ss-3</name>
    <dbReference type="NCBI Taxonomy" id="1314776"/>
    <lineage>
        <taxon>Eukaryota</taxon>
        <taxon>Fungi</taxon>
        <taxon>Dikarya</taxon>
        <taxon>Basidiomycota</taxon>
        <taxon>Agaricomycotina</taxon>
        <taxon>Agaricomycetes</taxon>
        <taxon>Sistotremastrales</taxon>
        <taxon>Sistotremastraceae</taxon>
        <taxon>Sistotremastrum</taxon>
    </lineage>
</organism>
<dbReference type="AlphaFoldDB" id="A0A166G4U6"/>
<dbReference type="GO" id="GO:0016787">
    <property type="term" value="F:hydrolase activity"/>
    <property type="evidence" value="ECO:0007669"/>
    <property type="project" value="UniProtKB-KW"/>
</dbReference>
<dbReference type="Pfam" id="PF00753">
    <property type="entry name" value="Lactamase_B"/>
    <property type="match status" value="1"/>
</dbReference>
<dbReference type="STRING" id="1314776.A0A166G4U6"/>
<dbReference type="Proteomes" id="UP000076798">
    <property type="component" value="Unassembled WGS sequence"/>
</dbReference>
<dbReference type="PANTHER" id="PTHR42951">
    <property type="entry name" value="METALLO-BETA-LACTAMASE DOMAIN-CONTAINING"/>
    <property type="match status" value="1"/>
</dbReference>
<reference evidence="2 3" key="1">
    <citation type="journal article" date="2016" name="Mol. Biol. Evol.">
        <title>Comparative Genomics of Early-Diverging Mushroom-Forming Fungi Provides Insights into the Origins of Lignocellulose Decay Capabilities.</title>
        <authorList>
            <person name="Nagy L.G."/>
            <person name="Riley R."/>
            <person name="Tritt A."/>
            <person name="Adam C."/>
            <person name="Daum C."/>
            <person name="Floudas D."/>
            <person name="Sun H."/>
            <person name="Yadav J.S."/>
            <person name="Pangilinan J."/>
            <person name="Larsson K.H."/>
            <person name="Matsuura K."/>
            <person name="Barry K."/>
            <person name="Labutti K."/>
            <person name="Kuo R."/>
            <person name="Ohm R.A."/>
            <person name="Bhattacharya S.S."/>
            <person name="Shirouzu T."/>
            <person name="Yoshinaga Y."/>
            <person name="Martin F.M."/>
            <person name="Grigoriev I.V."/>
            <person name="Hibbett D.S."/>
        </authorList>
    </citation>
    <scope>NUCLEOTIDE SEQUENCE [LARGE SCALE GENOMIC DNA]</scope>
    <source>
        <strain evidence="2 3">HHB10207 ss-3</strain>
    </source>
</reference>
<evidence type="ECO:0000313" key="3">
    <source>
        <dbReference type="Proteomes" id="UP000076798"/>
    </source>
</evidence>
<evidence type="ECO:0000313" key="2">
    <source>
        <dbReference type="EMBL" id="KZT41309.1"/>
    </source>
</evidence>
<dbReference type="Gene3D" id="3.60.15.10">
    <property type="entry name" value="Ribonuclease Z/Hydroxyacylglutathione hydrolase-like"/>
    <property type="match status" value="1"/>
</dbReference>
<keyword evidence="2" id="KW-0378">Hydrolase</keyword>
<dbReference type="OrthoDB" id="3341310at2759"/>
<accession>A0A166G4U6</accession>
<proteinExistence type="predicted"/>
<dbReference type="SMART" id="SM00849">
    <property type="entry name" value="Lactamase_B"/>
    <property type="match status" value="1"/>
</dbReference>
<evidence type="ECO:0000259" key="1">
    <source>
        <dbReference type="SMART" id="SM00849"/>
    </source>
</evidence>
<dbReference type="InterPro" id="IPR050855">
    <property type="entry name" value="NDM-1-like"/>
</dbReference>
<dbReference type="EMBL" id="KV428023">
    <property type="protein sequence ID" value="KZT41309.1"/>
    <property type="molecule type" value="Genomic_DNA"/>
</dbReference>
<sequence>MSSWQFAQPPTTCFTVSRLTNTVFKIVEDDMYRELPFIYVKVYPHSILILDTGCGGAARDPTVHLKSLRQFIETWPIIDNAGKPINERGRKPYVVVQSHLHYDHICAMEQFTGSTIVASSYSKLFVTSDLATHSLCRSLGIRTPNYQITKWAGDCDFLTHNNFDLKIQVLHTPGHTPDSLALWDEEENMLYVGDTLYEWAPTIFPNEGDIVDWLGSMDKLYAFVKEKTTFLIQEQSSNTEVYINCGHVTSYGPALEILGQMNEFTLAILRGSVPIMGESIKRGERNVVYGRQGTDRFVVLCPERLILEARDKLEIVV</sequence>
<gene>
    <name evidence="2" type="ORF">SISSUDRAFT_1059649</name>
</gene>
<keyword evidence="3" id="KW-1185">Reference proteome</keyword>
<dbReference type="PANTHER" id="PTHR42951:SF4">
    <property type="entry name" value="ACYL-COENZYME A THIOESTERASE MBLAC2"/>
    <property type="match status" value="1"/>
</dbReference>
<protein>
    <submittedName>
        <fullName evidence="2">Metallo-hydrolase/oxidoreductase</fullName>
    </submittedName>
</protein>
<name>A0A166G4U6_9AGAM</name>
<dbReference type="InterPro" id="IPR036866">
    <property type="entry name" value="RibonucZ/Hydroxyglut_hydro"/>
</dbReference>